<dbReference type="InterPro" id="IPR017459">
    <property type="entry name" value="Glycosyl_Trfase_fam3_N_dom"/>
</dbReference>
<name>A0A511YU13_9CELL</name>
<dbReference type="Pfam" id="PF02885">
    <property type="entry name" value="Glycos_trans_3N"/>
    <property type="match status" value="1"/>
</dbReference>
<keyword evidence="5" id="KW-0028">Amino-acid biosynthesis</keyword>
<gene>
    <name evidence="8" type="primary">trpD1</name>
    <name evidence="5" type="synonym">trpD</name>
    <name evidence="8" type="ORF">AFE02nite_04160</name>
</gene>
<comment type="caution">
    <text evidence="8">The sequence shown here is derived from an EMBL/GenBank/DDBJ whole genome shotgun (WGS) entry which is preliminary data.</text>
</comment>
<feature type="binding site" evidence="5">
    <location>
        <position position="104"/>
    </location>
    <ligand>
        <name>Mg(2+)</name>
        <dbReference type="ChEBI" id="CHEBI:18420"/>
        <label>1</label>
    </ligand>
</feature>
<evidence type="ECO:0000256" key="2">
    <source>
        <dbReference type="ARBA" id="ARBA00022679"/>
    </source>
</evidence>
<keyword evidence="5" id="KW-0460">Magnesium</keyword>
<dbReference type="RefSeq" id="WP_034244423.1">
    <property type="nucleotide sequence ID" value="NZ_BJYK01000001.1"/>
</dbReference>
<keyword evidence="1 5" id="KW-0328">Glycosyltransferase</keyword>
<comment type="pathway">
    <text evidence="5">Amino-acid biosynthesis; L-tryptophan biosynthesis; L-tryptophan from chorismate: step 2/5.</text>
</comment>
<feature type="binding site" evidence="5">
    <location>
        <position position="237"/>
    </location>
    <ligand>
        <name>Mg(2+)</name>
        <dbReference type="ChEBI" id="CHEBI:18420"/>
        <label>1</label>
    </ligand>
</feature>
<feature type="binding site" evidence="5">
    <location>
        <position position="237"/>
    </location>
    <ligand>
        <name>Mg(2+)</name>
        <dbReference type="ChEBI" id="CHEBI:18420"/>
        <label>2</label>
    </ligand>
</feature>
<reference evidence="8 9" key="1">
    <citation type="submission" date="2019-07" db="EMBL/GenBank/DDBJ databases">
        <title>Whole genome shotgun sequence of Actinotalea fermentans NBRC 105374.</title>
        <authorList>
            <person name="Hosoyama A."/>
            <person name="Uohara A."/>
            <person name="Ohji S."/>
            <person name="Ichikawa N."/>
        </authorList>
    </citation>
    <scope>NUCLEOTIDE SEQUENCE [LARGE SCALE GENOMIC DNA]</scope>
    <source>
        <strain evidence="8 9">NBRC 105374</strain>
    </source>
</reference>
<feature type="binding site" evidence="5">
    <location>
        <begin position="102"/>
        <end position="105"/>
    </location>
    <ligand>
        <name>5-phospho-alpha-D-ribose 1-diphosphate</name>
        <dbReference type="ChEBI" id="CHEBI:58017"/>
    </ligand>
</feature>
<feature type="binding site" evidence="5">
    <location>
        <position position="92"/>
    </location>
    <ligand>
        <name>anthranilate</name>
        <dbReference type="ChEBI" id="CHEBI:16567"/>
        <label>1</label>
    </ligand>
</feature>
<dbReference type="HAMAP" id="MF_00211">
    <property type="entry name" value="TrpD"/>
    <property type="match status" value="1"/>
</dbReference>
<dbReference type="GO" id="GO:0000162">
    <property type="term" value="P:L-tryptophan biosynthetic process"/>
    <property type="evidence" value="ECO:0007669"/>
    <property type="project" value="UniProtKB-UniRule"/>
</dbReference>
<organism evidence="8 9">
    <name type="scientific">Actinotalea fermentans</name>
    <dbReference type="NCBI Taxonomy" id="43671"/>
    <lineage>
        <taxon>Bacteria</taxon>
        <taxon>Bacillati</taxon>
        <taxon>Actinomycetota</taxon>
        <taxon>Actinomycetes</taxon>
        <taxon>Micrococcales</taxon>
        <taxon>Cellulomonadaceae</taxon>
        <taxon>Actinotalea</taxon>
    </lineage>
</organism>
<evidence type="ECO:0000256" key="3">
    <source>
        <dbReference type="ARBA" id="ARBA00022822"/>
    </source>
</evidence>
<feature type="binding site" evidence="5">
    <location>
        <position position="178"/>
    </location>
    <ligand>
        <name>anthranilate</name>
        <dbReference type="ChEBI" id="CHEBI:16567"/>
        <label>2</label>
    </ligand>
</feature>
<keyword evidence="3 5" id="KW-0822">Tryptophan biosynthesis</keyword>
<evidence type="ECO:0000256" key="1">
    <source>
        <dbReference type="ARBA" id="ARBA00022676"/>
    </source>
</evidence>
<dbReference type="PANTHER" id="PTHR43285:SF2">
    <property type="entry name" value="ANTHRANILATE PHOSPHORIBOSYLTRANSFERASE"/>
    <property type="match status" value="1"/>
</dbReference>
<evidence type="ECO:0000313" key="8">
    <source>
        <dbReference type="EMBL" id="GEN78682.1"/>
    </source>
</evidence>
<sequence length="363" mass="36864">MTSAPADRPPTPPTWPGLLMTLLAARDLTTDETRWAMGQVMAGEASPIQLAGFLVALRAKGETVPEIGGLVDEMLAHAHRITVPGPTLDIVGTGGDLHRTVNISTMAAFVAAGAGARVVKHGGRAVSSASGNVDVLEALGGRVDLPPARVAEIAEEVGITFCPAPVFHPAMRHAGPVRKGLAVPTAFNVLGPLTNPAQPAASAIGVPDERLAALIAGVLAARGRDALVFRGHEGLDELAATGPARLWWVRDGRVTEHELDPVRDLGLDAVTVADLRGGDAGSNADVARQVLAGSAPAAVRQTVLLNAAAGLAVQASAVQGSADASDDASLVDRLGAGLAAATAAIDDGRADAVLQRWVAATQA</sequence>
<dbReference type="InterPro" id="IPR005940">
    <property type="entry name" value="Anthranilate_Pribosyl_Tfrase"/>
</dbReference>
<dbReference type="SUPFAM" id="SSF52418">
    <property type="entry name" value="Nucleoside phosphorylase/phosphoribosyltransferase catalytic domain"/>
    <property type="match status" value="1"/>
</dbReference>
<dbReference type="UniPathway" id="UPA00035">
    <property type="reaction ID" value="UER00041"/>
</dbReference>
<keyword evidence="5" id="KW-0479">Metal-binding</keyword>
<dbReference type="NCBIfam" id="TIGR01245">
    <property type="entry name" value="trpD"/>
    <property type="match status" value="1"/>
</dbReference>
<keyword evidence="2 5" id="KW-0808">Transferase</keyword>
<evidence type="ECO:0000313" key="9">
    <source>
        <dbReference type="Proteomes" id="UP000321484"/>
    </source>
</evidence>
<dbReference type="Pfam" id="PF00591">
    <property type="entry name" value="Glycos_transf_3"/>
    <property type="match status" value="1"/>
</dbReference>
<feature type="binding site" evidence="5">
    <location>
        <position position="92"/>
    </location>
    <ligand>
        <name>5-phospho-alpha-D-ribose 1-diphosphate</name>
        <dbReference type="ChEBI" id="CHEBI:58017"/>
    </ligand>
</feature>
<protein>
    <recommendedName>
        <fullName evidence="5">Anthranilate phosphoribosyltransferase</fullName>
        <ecNumber evidence="5">2.4.2.18</ecNumber>
    </recommendedName>
</protein>
<dbReference type="AlphaFoldDB" id="A0A511YU13"/>
<dbReference type="GO" id="GO:0005829">
    <property type="term" value="C:cytosol"/>
    <property type="evidence" value="ECO:0007669"/>
    <property type="project" value="TreeGrafter"/>
</dbReference>
<comment type="catalytic activity">
    <reaction evidence="5">
        <text>N-(5-phospho-beta-D-ribosyl)anthranilate + diphosphate = 5-phospho-alpha-D-ribose 1-diphosphate + anthranilate</text>
        <dbReference type="Rhea" id="RHEA:11768"/>
        <dbReference type="ChEBI" id="CHEBI:16567"/>
        <dbReference type="ChEBI" id="CHEBI:18277"/>
        <dbReference type="ChEBI" id="CHEBI:33019"/>
        <dbReference type="ChEBI" id="CHEBI:58017"/>
        <dbReference type="EC" id="2.4.2.18"/>
    </reaction>
</comment>
<keyword evidence="9" id="KW-1185">Reference proteome</keyword>
<comment type="similarity">
    <text evidence="5">Belongs to the anthranilate phosphoribosyltransferase family.</text>
</comment>
<feature type="domain" description="Glycosyl transferase family 3 N-terminal" evidence="7">
    <location>
        <begin position="18"/>
        <end position="78"/>
    </location>
</feature>
<feature type="binding site" evidence="5">
    <location>
        <begin position="120"/>
        <end position="128"/>
    </location>
    <ligand>
        <name>5-phospho-alpha-D-ribose 1-diphosphate</name>
        <dbReference type="ChEBI" id="CHEBI:58017"/>
    </ligand>
</feature>
<dbReference type="InterPro" id="IPR036320">
    <property type="entry name" value="Glycosyl_Trfase_fam3_N_dom_sf"/>
</dbReference>
<accession>A0A511YU13</accession>
<evidence type="ECO:0000259" key="7">
    <source>
        <dbReference type="Pfam" id="PF02885"/>
    </source>
</evidence>
<comment type="caution">
    <text evidence="5">Lacks conserved residue(s) required for the propagation of feature annotation.</text>
</comment>
<dbReference type="GO" id="GO:0004048">
    <property type="term" value="F:anthranilate phosphoribosyltransferase activity"/>
    <property type="evidence" value="ECO:0007669"/>
    <property type="project" value="UniProtKB-UniRule"/>
</dbReference>
<dbReference type="SUPFAM" id="SSF47648">
    <property type="entry name" value="Nucleoside phosphorylase/phosphoribosyltransferase N-terminal domain"/>
    <property type="match status" value="1"/>
</dbReference>
<dbReference type="Proteomes" id="UP000321484">
    <property type="component" value="Unassembled WGS sequence"/>
</dbReference>
<dbReference type="GO" id="GO:0000287">
    <property type="term" value="F:magnesium ion binding"/>
    <property type="evidence" value="ECO:0007669"/>
    <property type="project" value="UniProtKB-UniRule"/>
</dbReference>
<comment type="subunit">
    <text evidence="5">Homodimer.</text>
</comment>
<proteinExistence type="inferred from homology"/>
<dbReference type="Gene3D" id="1.20.970.10">
    <property type="entry name" value="Transferase, Pyrimidine Nucleoside Phosphorylase, Chain C"/>
    <property type="match status" value="1"/>
</dbReference>
<dbReference type="PANTHER" id="PTHR43285">
    <property type="entry name" value="ANTHRANILATE PHOSPHORIBOSYLTRANSFERASE"/>
    <property type="match status" value="1"/>
</dbReference>
<keyword evidence="4 5" id="KW-0057">Aromatic amino acid biosynthesis</keyword>
<dbReference type="EC" id="2.4.2.18" evidence="5"/>
<dbReference type="OrthoDB" id="9806430at2"/>
<comment type="function">
    <text evidence="5">Catalyzes the transfer of the phosphoribosyl group of 5-phosphorylribose-1-pyrophosphate (PRPP) to anthranilate to yield N-(5'-phosphoribosyl)-anthranilate (PRA).</text>
</comment>
<feature type="binding site" evidence="5">
    <location>
        <position position="236"/>
    </location>
    <ligand>
        <name>Mg(2+)</name>
        <dbReference type="ChEBI" id="CHEBI:18420"/>
        <label>2</label>
    </ligand>
</feature>
<dbReference type="InterPro" id="IPR035902">
    <property type="entry name" value="Nuc_phospho_transferase"/>
</dbReference>
<evidence type="ECO:0000259" key="6">
    <source>
        <dbReference type="Pfam" id="PF00591"/>
    </source>
</evidence>
<feature type="binding site" evidence="5">
    <location>
        <position position="100"/>
    </location>
    <ligand>
        <name>5-phospho-alpha-D-ribose 1-diphosphate</name>
        <dbReference type="ChEBI" id="CHEBI:58017"/>
    </ligand>
</feature>
<dbReference type="InterPro" id="IPR000312">
    <property type="entry name" value="Glycosyl_Trfase_fam3"/>
</dbReference>
<feature type="binding site" evidence="5">
    <location>
        <begin position="95"/>
        <end position="96"/>
    </location>
    <ligand>
        <name>5-phospho-alpha-D-ribose 1-diphosphate</name>
        <dbReference type="ChEBI" id="CHEBI:58017"/>
    </ligand>
</feature>
<dbReference type="Gene3D" id="3.40.1030.10">
    <property type="entry name" value="Nucleoside phosphorylase/phosphoribosyltransferase catalytic domain"/>
    <property type="match status" value="1"/>
</dbReference>
<evidence type="ECO:0000256" key="4">
    <source>
        <dbReference type="ARBA" id="ARBA00023141"/>
    </source>
</evidence>
<feature type="domain" description="Glycosyl transferase family 3" evidence="6">
    <location>
        <begin position="86"/>
        <end position="350"/>
    </location>
</feature>
<comment type="cofactor">
    <cofactor evidence="5">
        <name>Mg(2+)</name>
        <dbReference type="ChEBI" id="CHEBI:18420"/>
    </cofactor>
    <text evidence="5">Binds 2 magnesium ions per monomer.</text>
</comment>
<evidence type="ECO:0000256" key="5">
    <source>
        <dbReference type="HAMAP-Rule" id="MF_00211"/>
    </source>
</evidence>
<dbReference type="EMBL" id="BJYK01000001">
    <property type="protein sequence ID" value="GEN78682.1"/>
    <property type="molecule type" value="Genomic_DNA"/>
</dbReference>